<evidence type="ECO:0000256" key="2">
    <source>
        <dbReference type="ARBA" id="ARBA00010446"/>
    </source>
</evidence>
<feature type="non-terminal residue" evidence="7">
    <location>
        <position position="1"/>
    </location>
</feature>
<evidence type="ECO:0000256" key="5">
    <source>
        <dbReference type="ARBA" id="ARBA00022729"/>
    </source>
</evidence>
<proteinExistence type="inferred from homology"/>
<keyword evidence="5" id="KW-0732">Signal</keyword>
<comment type="caution">
    <text evidence="7">The sequence shown here is derived from an EMBL/GenBank/DDBJ whole genome shotgun (WGS) entry which is preliminary data.</text>
</comment>
<keyword evidence="3" id="KW-0134">Cell wall</keyword>
<keyword evidence="8" id="KW-1185">Reference proteome</keyword>
<evidence type="ECO:0000313" key="8">
    <source>
        <dbReference type="Proteomes" id="UP000807342"/>
    </source>
</evidence>
<dbReference type="InterPro" id="IPR001338">
    <property type="entry name" value="Class_I_Hydrophobin"/>
</dbReference>
<name>A0A9P5WWH6_9AGAR</name>
<gene>
    <name evidence="7" type="ORF">P691DRAFT_783422</name>
</gene>
<comment type="subcellular location">
    <subcellularLocation>
        <location evidence="1">Secreted</location>
        <location evidence="1">Cell wall</location>
    </subcellularLocation>
</comment>
<dbReference type="SMART" id="SM00075">
    <property type="entry name" value="HYDRO"/>
    <property type="match status" value="1"/>
</dbReference>
<evidence type="ECO:0000256" key="3">
    <source>
        <dbReference type="ARBA" id="ARBA00022512"/>
    </source>
</evidence>
<dbReference type="GO" id="GO:0009277">
    <property type="term" value="C:fungal-type cell wall"/>
    <property type="evidence" value="ECO:0007669"/>
    <property type="project" value="InterPro"/>
</dbReference>
<evidence type="ECO:0000256" key="1">
    <source>
        <dbReference type="ARBA" id="ARBA00004191"/>
    </source>
</evidence>
<evidence type="ECO:0000313" key="7">
    <source>
        <dbReference type="EMBL" id="KAF9440083.1"/>
    </source>
</evidence>
<dbReference type="AlphaFoldDB" id="A0A9P5WWH6"/>
<keyword evidence="6" id="KW-1015">Disulfide bond</keyword>
<dbReference type="InterPro" id="IPR019778">
    <property type="entry name" value="Class_I_Hydrophobin_CS"/>
</dbReference>
<organism evidence="7 8">
    <name type="scientific">Macrolepiota fuliginosa MF-IS2</name>
    <dbReference type="NCBI Taxonomy" id="1400762"/>
    <lineage>
        <taxon>Eukaryota</taxon>
        <taxon>Fungi</taxon>
        <taxon>Dikarya</taxon>
        <taxon>Basidiomycota</taxon>
        <taxon>Agaricomycotina</taxon>
        <taxon>Agaricomycetes</taxon>
        <taxon>Agaricomycetidae</taxon>
        <taxon>Agaricales</taxon>
        <taxon>Agaricineae</taxon>
        <taxon>Agaricaceae</taxon>
        <taxon>Macrolepiota</taxon>
    </lineage>
</organism>
<accession>A0A9P5WWH6</accession>
<dbReference type="EMBL" id="MU152886">
    <property type="protein sequence ID" value="KAF9440083.1"/>
    <property type="molecule type" value="Genomic_DNA"/>
</dbReference>
<dbReference type="CDD" id="cd23507">
    <property type="entry name" value="hydrophobin_I"/>
    <property type="match status" value="1"/>
</dbReference>
<evidence type="ECO:0000256" key="6">
    <source>
        <dbReference type="ARBA" id="ARBA00023157"/>
    </source>
</evidence>
<sequence>KSLQAPKDQAQLNQLGLGTLGVGNIEGMIGVECNPISFLGGLGTGSNCNATPACCKGNKIKYSISMVHFTQMTLSSYYRTLCLVAAKAAVNPSKPVLGQSILDDFSNYYTVDETTGHIWHQALYGESQTTKNCCTMIAVPPMCATTNNALDPQHFNSAGETESVPPYVGTYVSQFVAGVVAWCPTAVELQLRYQNVRVSPARSRVHLRVQLPSDDLLEGTSTCKWREASRLPFESPLELSPITLAREFAVVRYLRSGLYLCARRNTSEFEHSEYAERIVLGAERGASFAKPKMSLLTKDTREMAIQPWR</sequence>
<dbReference type="GO" id="GO:0005199">
    <property type="term" value="F:structural constituent of cell wall"/>
    <property type="evidence" value="ECO:0007669"/>
    <property type="project" value="InterPro"/>
</dbReference>
<protein>
    <submittedName>
        <fullName evidence="7">Uncharacterized protein</fullName>
    </submittedName>
</protein>
<evidence type="ECO:0000256" key="4">
    <source>
        <dbReference type="ARBA" id="ARBA00022525"/>
    </source>
</evidence>
<dbReference type="PROSITE" id="PS00956">
    <property type="entry name" value="HYDROPHOBIN"/>
    <property type="match status" value="1"/>
</dbReference>
<keyword evidence="4" id="KW-0964">Secreted</keyword>
<reference evidence="7" key="1">
    <citation type="submission" date="2020-11" db="EMBL/GenBank/DDBJ databases">
        <authorList>
            <consortium name="DOE Joint Genome Institute"/>
            <person name="Ahrendt S."/>
            <person name="Riley R."/>
            <person name="Andreopoulos W."/>
            <person name="Labutti K."/>
            <person name="Pangilinan J."/>
            <person name="Ruiz-Duenas F.J."/>
            <person name="Barrasa J.M."/>
            <person name="Sanchez-Garcia M."/>
            <person name="Camarero S."/>
            <person name="Miyauchi S."/>
            <person name="Serrano A."/>
            <person name="Linde D."/>
            <person name="Babiker R."/>
            <person name="Drula E."/>
            <person name="Ayuso-Fernandez I."/>
            <person name="Pacheco R."/>
            <person name="Padilla G."/>
            <person name="Ferreira P."/>
            <person name="Barriuso J."/>
            <person name="Kellner H."/>
            <person name="Castanera R."/>
            <person name="Alfaro M."/>
            <person name="Ramirez L."/>
            <person name="Pisabarro A.G."/>
            <person name="Kuo A."/>
            <person name="Tritt A."/>
            <person name="Lipzen A."/>
            <person name="He G."/>
            <person name="Yan M."/>
            <person name="Ng V."/>
            <person name="Cullen D."/>
            <person name="Martin F."/>
            <person name="Rosso M.-N."/>
            <person name="Henrissat B."/>
            <person name="Hibbett D."/>
            <person name="Martinez A.T."/>
            <person name="Grigoriev I.V."/>
        </authorList>
    </citation>
    <scope>NUCLEOTIDE SEQUENCE</scope>
    <source>
        <strain evidence="7">MF-IS2</strain>
    </source>
</reference>
<dbReference type="Pfam" id="PF01185">
    <property type="entry name" value="Hydrophobin"/>
    <property type="match status" value="1"/>
</dbReference>
<comment type="similarity">
    <text evidence="2">Belongs to the fungal hydrophobin family.</text>
</comment>
<dbReference type="OrthoDB" id="4225815at2759"/>
<dbReference type="Proteomes" id="UP000807342">
    <property type="component" value="Unassembled WGS sequence"/>
</dbReference>